<reference evidence="2 3" key="1">
    <citation type="journal article" date="2010" name="Appl. Environ. Microbiol.">
        <title>The genome sequence of the crenarchaeon Acidilobus saccharovorans supports a new order, Acidilobales, and suggests an important ecological role in terrestrial acidic hot springs.</title>
        <authorList>
            <person name="Mardanov A.V."/>
            <person name="Svetlitchnyi V.A."/>
            <person name="Beletsky A.V."/>
            <person name="Prokofeva M.I."/>
            <person name="Bonch-Osmolovskaya E.A."/>
            <person name="Ravin N.V."/>
            <person name="Skryabin K.G."/>
        </authorList>
    </citation>
    <scope>NUCLEOTIDE SEQUENCE [LARGE SCALE GENOMIC DNA]</scope>
    <source>
        <strain evidence="3">DSM 16705 / JCM 18335 / VKM B-2471 / 345-15</strain>
    </source>
</reference>
<dbReference type="InterPro" id="IPR036390">
    <property type="entry name" value="WH_DNA-bd_sf"/>
</dbReference>
<dbReference type="GO" id="GO:0003700">
    <property type="term" value="F:DNA-binding transcription factor activity"/>
    <property type="evidence" value="ECO:0007669"/>
    <property type="project" value="InterPro"/>
</dbReference>
<dbReference type="STRING" id="666510.ASAC_1164"/>
<dbReference type="SMART" id="SM00418">
    <property type="entry name" value="HTH_ARSR"/>
    <property type="match status" value="1"/>
</dbReference>
<sequence length="120" mass="13076">MEESIPTKEGIYPRDGTLYVVGSRAIAKVSSALASESRAKILAILQKGPTDLEDIATLINQSKANVSSQIRKLEEAGIVRSHYVPGQRGIKKVVELMINKIVFMITPEQEHGMSQTGPKS</sequence>
<dbReference type="InParanoid" id="D9Q2N1"/>
<dbReference type="SUPFAM" id="SSF46785">
    <property type="entry name" value="Winged helix' DNA-binding domain"/>
    <property type="match status" value="1"/>
</dbReference>
<dbReference type="AlphaFoldDB" id="D9Q2N1"/>
<gene>
    <name evidence="2" type="ordered locus">ASAC_1164</name>
</gene>
<protein>
    <submittedName>
        <fullName evidence="2">Putative transcriptional regulator, ArsR family</fullName>
    </submittedName>
</protein>
<dbReference type="Proteomes" id="UP000000346">
    <property type="component" value="Chromosome"/>
</dbReference>
<dbReference type="InterPro" id="IPR011991">
    <property type="entry name" value="ArsR-like_HTH"/>
</dbReference>
<dbReference type="GeneID" id="9499415"/>
<dbReference type="Gene3D" id="1.10.10.10">
    <property type="entry name" value="Winged helix-like DNA-binding domain superfamily/Winged helix DNA-binding domain"/>
    <property type="match status" value="1"/>
</dbReference>
<dbReference type="InterPro" id="IPR001845">
    <property type="entry name" value="HTH_ArsR_DNA-bd_dom"/>
</dbReference>
<dbReference type="HOGENOM" id="CLU_156332_0_0_2"/>
<dbReference type="Pfam" id="PF01022">
    <property type="entry name" value="HTH_5"/>
    <property type="match status" value="1"/>
</dbReference>
<evidence type="ECO:0000259" key="1">
    <source>
        <dbReference type="PROSITE" id="PS50987"/>
    </source>
</evidence>
<dbReference type="EMBL" id="CP001742">
    <property type="protein sequence ID" value="ADL19569.1"/>
    <property type="molecule type" value="Genomic_DNA"/>
</dbReference>
<proteinExistence type="predicted"/>
<dbReference type="OrthoDB" id="45453at2157"/>
<keyword evidence="3" id="KW-1185">Reference proteome</keyword>
<dbReference type="KEGG" id="asc:ASAC_1164"/>
<dbReference type="RefSeq" id="WP_013267081.1">
    <property type="nucleotide sequence ID" value="NC_014374.1"/>
</dbReference>
<dbReference type="InterPro" id="IPR036388">
    <property type="entry name" value="WH-like_DNA-bd_sf"/>
</dbReference>
<evidence type="ECO:0000313" key="3">
    <source>
        <dbReference type="Proteomes" id="UP000000346"/>
    </source>
</evidence>
<accession>D9Q2N1</accession>
<feature type="domain" description="HTH arsR-type" evidence="1">
    <location>
        <begin position="18"/>
        <end position="113"/>
    </location>
</feature>
<name>D9Q2N1_ACIS3</name>
<evidence type="ECO:0000313" key="2">
    <source>
        <dbReference type="EMBL" id="ADL19569.1"/>
    </source>
</evidence>
<dbReference type="PROSITE" id="PS50987">
    <property type="entry name" value="HTH_ARSR_2"/>
    <property type="match status" value="1"/>
</dbReference>
<organism evidence="2 3">
    <name type="scientific">Acidilobus saccharovorans (strain DSM 16705 / JCM 18335 / VKM B-2471 / 345-15)</name>
    <dbReference type="NCBI Taxonomy" id="666510"/>
    <lineage>
        <taxon>Archaea</taxon>
        <taxon>Thermoproteota</taxon>
        <taxon>Thermoprotei</taxon>
        <taxon>Acidilobales</taxon>
        <taxon>Acidilobaceae</taxon>
        <taxon>Acidilobus</taxon>
    </lineage>
</organism>
<dbReference type="CDD" id="cd00090">
    <property type="entry name" value="HTH_ARSR"/>
    <property type="match status" value="1"/>
</dbReference>
<dbReference type="eggNOG" id="arCOG01679">
    <property type="taxonomic scope" value="Archaea"/>
</dbReference>